<evidence type="ECO:0000256" key="3">
    <source>
        <dbReference type="ARBA" id="ARBA00022448"/>
    </source>
</evidence>
<comment type="caution">
    <text evidence="17">The sequence shown here is derived from an EMBL/GenBank/DDBJ whole genome shotgun (WGS) entry which is preliminary data.</text>
</comment>
<name>A0A844LY08_9GAMM</name>
<evidence type="ECO:0000256" key="7">
    <source>
        <dbReference type="ARBA" id="ARBA00022729"/>
    </source>
</evidence>
<evidence type="ECO:0000256" key="2">
    <source>
        <dbReference type="ARBA" id="ARBA00009450"/>
    </source>
</evidence>
<evidence type="ECO:0000259" key="16">
    <source>
        <dbReference type="Pfam" id="PF22461"/>
    </source>
</evidence>
<dbReference type="AlphaFoldDB" id="A0A844LY08"/>
<dbReference type="InterPro" id="IPR003715">
    <property type="entry name" value="Poly_export_N"/>
</dbReference>
<keyword evidence="18" id="KW-1185">Reference proteome</keyword>
<evidence type="ECO:0000256" key="6">
    <source>
        <dbReference type="ARBA" id="ARBA00022692"/>
    </source>
</evidence>
<dbReference type="GO" id="GO:0009279">
    <property type="term" value="C:cell outer membrane"/>
    <property type="evidence" value="ECO:0007669"/>
    <property type="project" value="UniProtKB-SubCell"/>
</dbReference>
<dbReference type="Proteomes" id="UP000442109">
    <property type="component" value="Unassembled WGS sequence"/>
</dbReference>
<comment type="similarity">
    <text evidence="2">Belongs to the BexD/CtrA/VexA family.</text>
</comment>
<dbReference type="PANTHER" id="PTHR33619:SF3">
    <property type="entry name" value="POLYSACCHARIDE EXPORT PROTEIN GFCE-RELATED"/>
    <property type="match status" value="1"/>
</dbReference>
<evidence type="ECO:0000256" key="4">
    <source>
        <dbReference type="ARBA" id="ARBA00022452"/>
    </source>
</evidence>
<evidence type="ECO:0000313" key="17">
    <source>
        <dbReference type="EMBL" id="MUG31576.1"/>
    </source>
</evidence>
<keyword evidence="14" id="KW-0449">Lipoprotein</keyword>
<keyword evidence="12" id="KW-0564">Palmitate</keyword>
<keyword evidence="9" id="KW-0406">Ion transport</keyword>
<dbReference type="Pfam" id="PF22461">
    <property type="entry name" value="SLBB_2"/>
    <property type="match status" value="2"/>
</dbReference>
<dbReference type="Gene3D" id="3.10.560.10">
    <property type="entry name" value="Outer membrane lipoprotein wza domain like"/>
    <property type="match status" value="2"/>
</dbReference>
<feature type="domain" description="SLBB" evidence="16">
    <location>
        <begin position="199"/>
        <end position="276"/>
    </location>
</feature>
<feature type="domain" description="Polysaccharide export protein N-terminal" evidence="15">
    <location>
        <begin position="106"/>
        <end position="192"/>
    </location>
</feature>
<keyword evidence="3" id="KW-0813">Transport</keyword>
<evidence type="ECO:0000256" key="12">
    <source>
        <dbReference type="ARBA" id="ARBA00023139"/>
    </source>
</evidence>
<evidence type="ECO:0000256" key="5">
    <source>
        <dbReference type="ARBA" id="ARBA00022597"/>
    </source>
</evidence>
<keyword evidence="13" id="KW-0998">Cell outer membrane</keyword>
<evidence type="ECO:0000313" key="18">
    <source>
        <dbReference type="Proteomes" id="UP000442109"/>
    </source>
</evidence>
<dbReference type="InterPro" id="IPR054765">
    <property type="entry name" value="SLBB_dom"/>
</dbReference>
<evidence type="ECO:0000256" key="10">
    <source>
        <dbReference type="ARBA" id="ARBA00023114"/>
    </source>
</evidence>
<dbReference type="GO" id="GO:0015288">
    <property type="term" value="F:porin activity"/>
    <property type="evidence" value="ECO:0007669"/>
    <property type="project" value="UniProtKB-KW"/>
</dbReference>
<protein>
    <submittedName>
        <fullName evidence="17">Sugar ABC transporter substrate-binding protein</fullName>
    </submittedName>
</protein>
<keyword evidence="7" id="KW-0732">Signal</keyword>
<dbReference type="Pfam" id="PF02563">
    <property type="entry name" value="Poly_export"/>
    <property type="match status" value="1"/>
</dbReference>
<keyword evidence="8" id="KW-0625">Polysaccharide transport</keyword>
<dbReference type="OrthoDB" id="9808421at2"/>
<evidence type="ECO:0000256" key="13">
    <source>
        <dbReference type="ARBA" id="ARBA00023237"/>
    </source>
</evidence>
<sequence length="394" mass="42687">MTFYKDTFNNSVSLIFLKYCKSLLTSTALVVTIGLTSGCGTINAGMQSGDLPPQGAFIAENGMQFNIQPLSLANLSPAPSYALSRSGTGIKNARVRELLNGSRGVADYRISASDVLSINLIDYPNITPSNNNNNASASNPYAAGYPVDQQGYIQFPLVGRVKASGLTVSQFTNNLRSQLQRYLKYPDPQVKVVSFRGSKFFIDGAVRQPGEFNMTDAPISLYGAISIAGGATTEGDSNSVVLTRSGVQYELGLRDLQDMGVSASQIYLQDGDSIHINRLDRNQVYVLGEFGEIKPLDIPDHGITLTQVIGQSKGLNPSTANAAKIYVVRDHGSASYTDIYYVNLQSVTNLALANRFEMHPNDIVYVDPTGLTRWNRFINSILPSSNAIRQLSGL</sequence>
<dbReference type="PANTHER" id="PTHR33619">
    <property type="entry name" value="POLYSACCHARIDE EXPORT PROTEIN GFCE-RELATED"/>
    <property type="match status" value="1"/>
</dbReference>
<dbReference type="EMBL" id="WFKQ01000001">
    <property type="protein sequence ID" value="MUG31576.1"/>
    <property type="molecule type" value="Genomic_DNA"/>
</dbReference>
<evidence type="ECO:0000256" key="11">
    <source>
        <dbReference type="ARBA" id="ARBA00023136"/>
    </source>
</evidence>
<dbReference type="InterPro" id="IPR049712">
    <property type="entry name" value="Poly_export"/>
</dbReference>
<keyword evidence="5" id="KW-0762">Sugar transport</keyword>
<keyword evidence="11" id="KW-0472">Membrane</keyword>
<dbReference type="GO" id="GO:0015159">
    <property type="term" value="F:polysaccharide transmembrane transporter activity"/>
    <property type="evidence" value="ECO:0007669"/>
    <property type="project" value="InterPro"/>
</dbReference>
<dbReference type="GO" id="GO:0006811">
    <property type="term" value="P:monoatomic ion transport"/>
    <property type="evidence" value="ECO:0007669"/>
    <property type="project" value="UniProtKB-KW"/>
</dbReference>
<evidence type="ECO:0000256" key="14">
    <source>
        <dbReference type="ARBA" id="ARBA00023288"/>
    </source>
</evidence>
<comment type="subcellular location">
    <subcellularLocation>
        <location evidence="1">Cell outer membrane</location>
        <topology evidence="1">Multi-pass membrane protein</topology>
    </subcellularLocation>
</comment>
<evidence type="ECO:0000256" key="9">
    <source>
        <dbReference type="ARBA" id="ARBA00023065"/>
    </source>
</evidence>
<evidence type="ECO:0000259" key="15">
    <source>
        <dbReference type="Pfam" id="PF02563"/>
    </source>
</evidence>
<dbReference type="GO" id="GO:0046930">
    <property type="term" value="C:pore complex"/>
    <property type="evidence" value="ECO:0007669"/>
    <property type="project" value="UniProtKB-KW"/>
</dbReference>
<dbReference type="Gene3D" id="3.30.1950.10">
    <property type="entry name" value="wza like domain"/>
    <property type="match status" value="1"/>
</dbReference>
<accession>A0A844LY08</accession>
<evidence type="ECO:0000256" key="1">
    <source>
        <dbReference type="ARBA" id="ARBA00004571"/>
    </source>
</evidence>
<keyword evidence="10" id="KW-0626">Porin</keyword>
<dbReference type="RefSeq" id="WP_155586698.1">
    <property type="nucleotide sequence ID" value="NZ_WFKQ01000001.1"/>
</dbReference>
<keyword evidence="6" id="KW-0812">Transmembrane</keyword>
<organism evidence="17 18">
    <name type="scientific">Psychrobacter sanguinis</name>
    <dbReference type="NCBI Taxonomy" id="861445"/>
    <lineage>
        <taxon>Bacteria</taxon>
        <taxon>Pseudomonadati</taxon>
        <taxon>Pseudomonadota</taxon>
        <taxon>Gammaproteobacteria</taxon>
        <taxon>Moraxellales</taxon>
        <taxon>Moraxellaceae</taxon>
        <taxon>Psychrobacter</taxon>
    </lineage>
</organism>
<reference evidence="17 18" key="1">
    <citation type="journal article" date="2019" name="PLoS ONE">
        <title>Pup mortality in New Zealand sea lions (Phocarctos hookeri) at Enderby Island, Auckland Islands, 2013-18.</title>
        <authorList>
            <person name="Michael S.A."/>
            <person name="Hayman D.T.S."/>
            <person name="Gray R."/>
            <person name="Zhang J."/>
            <person name="Rogers L."/>
            <person name="Roe W.D."/>
        </authorList>
    </citation>
    <scope>NUCLEOTIDE SEQUENCE [LARGE SCALE GENOMIC DNA]</scope>
    <source>
        <strain evidence="17 18">SM868</strain>
    </source>
</reference>
<evidence type="ECO:0000256" key="8">
    <source>
        <dbReference type="ARBA" id="ARBA00023047"/>
    </source>
</evidence>
<gene>
    <name evidence="17" type="ORF">GB996_02060</name>
</gene>
<keyword evidence="4" id="KW-1134">Transmembrane beta strand</keyword>
<feature type="domain" description="SLBB" evidence="16">
    <location>
        <begin position="283"/>
        <end position="366"/>
    </location>
</feature>
<proteinExistence type="inferred from homology"/>